<keyword evidence="5 10" id="KW-0547">Nucleotide-binding</keyword>
<proteinExistence type="inferred from homology"/>
<feature type="compositionally biased region" description="Polar residues" evidence="11">
    <location>
        <begin position="592"/>
        <end position="613"/>
    </location>
</feature>
<evidence type="ECO:0000259" key="13">
    <source>
        <dbReference type="PROSITE" id="PS50309"/>
    </source>
</evidence>
<keyword evidence="6" id="KW-0418">Kinase</keyword>
<dbReference type="PROSITE" id="PS50309">
    <property type="entry name" value="DC"/>
    <property type="match status" value="1"/>
</dbReference>
<name>A0A813RQX6_ADIRI</name>
<dbReference type="Gene3D" id="1.10.510.10">
    <property type="entry name" value="Transferase(Phosphotransferase) domain 1"/>
    <property type="match status" value="1"/>
</dbReference>
<feature type="region of interest" description="Disordered" evidence="11">
    <location>
        <begin position="36"/>
        <end position="55"/>
    </location>
</feature>
<dbReference type="AlphaFoldDB" id="A0A813RQX6"/>
<dbReference type="InterPro" id="IPR017441">
    <property type="entry name" value="Protein_kinase_ATP_BS"/>
</dbReference>
<keyword evidence="4" id="KW-0808">Transferase</keyword>
<evidence type="ECO:0000256" key="6">
    <source>
        <dbReference type="ARBA" id="ARBA00022777"/>
    </source>
</evidence>
<dbReference type="SUPFAM" id="SSF89837">
    <property type="entry name" value="Doublecortin (DC)"/>
    <property type="match status" value="1"/>
</dbReference>
<dbReference type="InterPro" id="IPR011009">
    <property type="entry name" value="Kinase-like_dom_sf"/>
</dbReference>
<dbReference type="PANTHER" id="PTHR24347">
    <property type="entry name" value="SERINE/THREONINE-PROTEIN KINASE"/>
    <property type="match status" value="1"/>
</dbReference>
<dbReference type="FunFam" id="3.30.200.20:FF:000042">
    <property type="entry name" value="Aurora kinase A"/>
    <property type="match status" value="1"/>
</dbReference>
<dbReference type="OrthoDB" id="1738954at2759"/>
<evidence type="ECO:0000256" key="7">
    <source>
        <dbReference type="ARBA" id="ARBA00022840"/>
    </source>
</evidence>
<feature type="domain" description="Protein kinase" evidence="12">
    <location>
        <begin position="306"/>
        <end position="568"/>
    </location>
</feature>
<dbReference type="SMART" id="SM00220">
    <property type="entry name" value="S_TKc"/>
    <property type="match status" value="1"/>
</dbReference>
<dbReference type="InterPro" id="IPR036572">
    <property type="entry name" value="Doublecortin_dom_sf"/>
</dbReference>
<comment type="catalytic activity">
    <reaction evidence="9">
        <text>L-seryl-[protein] + ATP = O-phospho-L-seryl-[protein] + ADP + H(+)</text>
        <dbReference type="Rhea" id="RHEA:17989"/>
        <dbReference type="Rhea" id="RHEA-COMP:9863"/>
        <dbReference type="Rhea" id="RHEA-COMP:11604"/>
        <dbReference type="ChEBI" id="CHEBI:15378"/>
        <dbReference type="ChEBI" id="CHEBI:29999"/>
        <dbReference type="ChEBI" id="CHEBI:30616"/>
        <dbReference type="ChEBI" id="CHEBI:83421"/>
        <dbReference type="ChEBI" id="CHEBI:456216"/>
        <dbReference type="EC" id="2.7.11.1"/>
    </reaction>
</comment>
<feature type="binding site" evidence="10">
    <location>
        <position position="335"/>
    </location>
    <ligand>
        <name>ATP</name>
        <dbReference type="ChEBI" id="CHEBI:30616"/>
    </ligand>
</feature>
<dbReference type="InterPro" id="IPR008271">
    <property type="entry name" value="Ser/Thr_kinase_AS"/>
</dbReference>
<feature type="region of interest" description="Disordered" evidence="11">
    <location>
        <begin position="579"/>
        <end position="624"/>
    </location>
</feature>
<keyword evidence="16" id="KW-1185">Reference proteome</keyword>
<comment type="similarity">
    <text evidence="1">Belongs to the protein kinase superfamily. CAMK Ser/Thr protein kinase family. CaMK subfamily.</text>
</comment>
<dbReference type="PROSITE" id="PS50011">
    <property type="entry name" value="PROTEIN_KINASE_DOM"/>
    <property type="match status" value="1"/>
</dbReference>
<protein>
    <recommendedName>
        <fullName evidence="2">non-specific serine/threonine protein kinase</fullName>
        <ecNumber evidence="2">2.7.11.1</ecNumber>
    </recommendedName>
</protein>
<comment type="catalytic activity">
    <reaction evidence="8">
        <text>L-threonyl-[protein] + ATP = O-phospho-L-threonyl-[protein] + ADP + H(+)</text>
        <dbReference type="Rhea" id="RHEA:46608"/>
        <dbReference type="Rhea" id="RHEA-COMP:11060"/>
        <dbReference type="Rhea" id="RHEA-COMP:11605"/>
        <dbReference type="ChEBI" id="CHEBI:15378"/>
        <dbReference type="ChEBI" id="CHEBI:30013"/>
        <dbReference type="ChEBI" id="CHEBI:30616"/>
        <dbReference type="ChEBI" id="CHEBI:61977"/>
        <dbReference type="ChEBI" id="CHEBI:456216"/>
        <dbReference type="EC" id="2.7.11.1"/>
    </reaction>
</comment>
<comment type="caution">
    <text evidence="14">The sequence shown here is derived from an EMBL/GenBank/DDBJ whole genome shotgun (WGS) entry which is preliminary data.</text>
</comment>
<evidence type="ECO:0000313" key="15">
    <source>
        <dbReference type="EMBL" id="CAF1572576.1"/>
    </source>
</evidence>
<dbReference type="GO" id="GO:0004674">
    <property type="term" value="F:protein serine/threonine kinase activity"/>
    <property type="evidence" value="ECO:0007669"/>
    <property type="project" value="UniProtKB-KW"/>
</dbReference>
<evidence type="ECO:0000313" key="17">
    <source>
        <dbReference type="Proteomes" id="UP000663852"/>
    </source>
</evidence>
<sequence length="624" mass="71137">MSFSVETTPNHYTEYEIFSSTRFNQLGQQLLSLINPKHGTKPTEAEPESEPNTRNVIQQPSDLCRRHQQQPAYYFANQDILSQITDSFLSHKSVLPFTAPPINNPKDGDEQITSSVLDWQTNKQPKDSSQYLSSQIITIVQCRLKVTSAMSSSSNRPGRHAVRLFIDYQQHKQMDTFLDIVNEALLLDHDTIKTLWDIKGQQITDPIDLLRRGRLYFASRDEDMVLDECNVTDEDIASINRLETVRHQLRQQAYFIDKPSSVDRARSTSRRSTPFHVDDRRSSSVHGQQATDLDLQTCPEVLLRHYSVGDVLGDGRFSCVYECRDKATGIQLALKIIDKTKCEGYGYLIENELAILRRVKHPNIIKLVEEFQTDLQYFLVFEYVSNGDLLTAVTTMNKYSEHDVALMLSQIAAALKHLHSLNIVHRDVKLDNILIANHSDQSVTLKLADFGLAHCLTDEIPTVAPKHEESGLCGTPMYLAPEVIENRDYRIENDMWSLGIITFTLLSGLAPYDGDNDDEIIFNVINHTIDFNLLPKISMECREALASMLERDPTKRISANELLQHPWIKREMQKRLEPIHHDSFTRRRKKGGSQQPLLTFSSVETPHSIQASKTGGFMGDINEL</sequence>
<evidence type="ECO:0000256" key="9">
    <source>
        <dbReference type="ARBA" id="ARBA00048679"/>
    </source>
</evidence>
<dbReference type="EMBL" id="CAJNOJ010000010">
    <property type="protein sequence ID" value="CAF0785835.1"/>
    <property type="molecule type" value="Genomic_DNA"/>
</dbReference>
<dbReference type="Proteomes" id="UP000663828">
    <property type="component" value="Unassembled WGS sequence"/>
</dbReference>
<evidence type="ECO:0000259" key="12">
    <source>
        <dbReference type="PROSITE" id="PS50011"/>
    </source>
</evidence>
<dbReference type="InterPro" id="IPR000719">
    <property type="entry name" value="Prot_kinase_dom"/>
</dbReference>
<dbReference type="EC" id="2.7.11.1" evidence="2"/>
<evidence type="ECO:0000256" key="10">
    <source>
        <dbReference type="PROSITE-ProRule" id="PRU10141"/>
    </source>
</evidence>
<dbReference type="Gene3D" id="3.10.20.230">
    <property type="entry name" value="Doublecortin domain"/>
    <property type="match status" value="1"/>
</dbReference>
<keyword evidence="3" id="KW-0723">Serine/threonine-protein kinase</keyword>
<evidence type="ECO:0000256" key="8">
    <source>
        <dbReference type="ARBA" id="ARBA00047899"/>
    </source>
</evidence>
<feature type="region of interest" description="Disordered" evidence="11">
    <location>
        <begin position="260"/>
        <end position="288"/>
    </location>
</feature>
<dbReference type="PROSITE" id="PS00108">
    <property type="entry name" value="PROTEIN_KINASE_ST"/>
    <property type="match status" value="1"/>
</dbReference>
<keyword evidence="7 10" id="KW-0067">ATP-binding</keyword>
<dbReference type="Proteomes" id="UP000663852">
    <property type="component" value="Unassembled WGS sequence"/>
</dbReference>
<reference evidence="14" key="1">
    <citation type="submission" date="2021-02" db="EMBL/GenBank/DDBJ databases">
        <authorList>
            <person name="Nowell W R."/>
        </authorList>
    </citation>
    <scope>NUCLEOTIDE SEQUENCE</scope>
</reference>
<accession>A0A813RQX6</accession>
<evidence type="ECO:0000256" key="5">
    <source>
        <dbReference type="ARBA" id="ARBA00022741"/>
    </source>
</evidence>
<dbReference type="GO" id="GO:0035556">
    <property type="term" value="P:intracellular signal transduction"/>
    <property type="evidence" value="ECO:0007669"/>
    <property type="project" value="InterPro"/>
</dbReference>
<evidence type="ECO:0000256" key="11">
    <source>
        <dbReference type="SAM" id="MobiDB-lite"/>
    </source>
</evidence>
<evidence type="ECO:0000256" key="2">
    <source>
        <dbReference type="ARBA" id="ARBA00012513"/>
    </source>
</evidence>
<feature type="domain" description="Doublecortin" evidence="13">
    <location>
        <begin position="144"/>
        <end position="222"/>
    </location>
</feature>
<dbReference type="EMBL" id="CAJNOR010005686">
    <property type="protein sequence ID" value="CAF1572576.1"/>
    <property type="molecule type" value="Genomic_DNA"/>
</dbReference>
<dbReference type="SUPFAM" id="SSF56112">
    <property type="entry name" value="Protein kinase-like (PK-like)"/>
    <property type="match status" value="1"/>
</dbReference>
<evidence type="ECO:0000256" key="3">
    <source>
        <dbReference type="ARBA" id="ARBA00022527"/>
    </source>
</evidence>
<organism evidence="14 17">
    <name type="scientific">Adineta ricciae</name>
    <name type="common">Rotifer</name>
    <dbReference type="NCBI Taxonomy" id="249248"/>
    <lineage>
        <taxon>Eukaryota</taxon>
        <taxon>Metazoa</taxon>
        <taxon>Spiralia</taxon>
        <taxon>Gnathifera</taxon>
        <taxon>Rotifera</taxon>
        <taxon>Eurotatoria</taxon>
        <taxon>Bdelloidea</taxon>
        <taxon>Adinetida</taxon>
        <taxon>Adinetidae</taxon>
        <taxon>Adineta</taxon>
    </lineage>
</organism>
<dbReference type="FunFam" id="1.10.510.10:FF:000571">
    <property type="entry name" value="Maternal embryonic leucine zipper kinase"/>
    <property type="match status" value="1"/>
</dbReference>
<gene>
    <name evidence="14" type="ORF">EDS130_LOCUS4089</name>
    <name evidence="15" type="ORF">XAT740_LOCUS44624</name>
</gene>
<evidence type="ECO:0000256" key="4">
    <source>
        <dbReference type="ARBA" id="ARBA00022679"/>
    </source>
</evidence>
<evidence type="ECO:0000256" key="1">
    <source>
        <dbReference type="ARBA" id="ARBA00005354"/>
    </source>
</evidence>
<evidence type="ECO:0000313" key="14">
    <source>
        <dbReference type="EMBL" id="CAF0785835.1"/>
    </source>
</evidence>
<dbReference type="PROSITE" id="PS00107">
    <property type="entry name" value="PROTEIN_KINASE_ATP"/>
    <property type="match status" value="1"/>
</dbReference>
<dbReference type="GO" id="GO:0005524">
    <property type="term" value="F:ATP binding"/>
    <property type="evidence" value="ECO:0007669"/>
    <property type="project" value="UniProtKB-UniRule"/>
</dbReference>
<evidence type="ECO:0000313" key="16">
    <source>
        <dbReference type="Proteomes" id="UP000663828"/>
    </source>
</evidence>
<dbReference type="InterPro" id="IPR003533">
    <property type="entry name" value="Doublecortin_dom"/>
</dbReference>
<dbReference type="Pfam" id="PF00069">
    <property type="entry name" value="Pkinase"/>
    <property type="match status" value="1"/>
</dbReference>